<dbReference type="Gene3D" id="3.30.2310.20">
    <property type="entry name" value="RelE-like"/>
    <property type="match status" value="1"/>
</dbReference>
<dbReference type="Proteomes" id="UP000885362">
    <property type="component" value="Unassembled WGS sequence"/>
</dbReference>
<dbReference type="AlphaFoldDB" id="A0A5Y1YFR6"/>
<accession>A0A5Y1YFR6</accession>
<dbReference type="Pfam" id="PF05016">
    <property type="entry name" value="ParE_toxin"/>
    <property type="match status" value="1"/>
</dbReference>
<keyword evidence="1" id="KW-1277">Toxin-antitoxin system</keyword>
<name>A0A5Y1YFR6_SALDZ</name>
<sequence>MTAMFTLSRQAQNHLRSIKTWSVKNWGEEKARQYIAQLRLTMEGLSVNPYCGIDSTDDWPGTWRFPCNSHMIYYKPQPDSIIITAVLHKSQLPARHL</sequence>
<dbReference type="Proteomes" id="UP000839735">
    <property type="component" value="Unassembled WGS sequence"/>
</dbReference>
<dbReference type="InterPro" id="IPR035093">
    <property type="entry name" value="RelE/ParE_toxin_dom_sf"/>
</dbReference>
<protein>
    <submittedName>
        <fullName evidence="2">Type II toxin-antitoxin system RelE/ParE family toxin</fullName>
    </submittedName>
</protein>
<dbReference type="InterPro" id="IPR007712">
    <property type="entry name" value="RelE/ParE_toxin"/>
</dbReference>
<evidence type="ECO:0000313" key="3">
    <source>
        <dbReference type="EMBL" id="MIE72473.1"/>
    </source>
</evidence>
<organism evidence="2">
    <name type="scientific">Salmonella diarizonae</name>
    <dbReference type="NCBI Taxonomy" id="59204"/>
    <lineage>
        <taxon>Bacteria</taxon>
        <taxon>Pseudomonadati</taxon>
        <taxon>Pseudomonadota</taxon>
        <taxon>Gammaproteobacteria</taxon>
        <taxon>Enterobacterales</taxon>
        <taxon>Enterobacteriaceae</taxon>
        <taxon>Salmonella</taxon>
    </lineage>
</organism>
<evidence type="ECO:0000256" key="1">
    <source>
        <dbReference type="ARBA" id="ARBA00022649"/>
    </source>
</evidence>
<gene>
    <name evidence="2" type="ORF">CTQ69_26125</name>
    <name evidence="3" type="ORF">EL06_24525</name>
</gene>
<evidence type="ECO:0000313" key="2">
    <source>
        <dbReference type="EMBL" id="ECC3917366.1"/>
    </source>
</evidence>
<proteinExistence type="predicted"/>
<dbReference type="EMBL" id="RSHK01000035">
    <property type="protein sequence ID" value="MIE72473.1"/>
    <property type="molecule type" value="Genomic_DNA"/>
</dbReference>
<dbReference type="EMBL" id="AAIBIC010000059">
    <property type="protein sequence ID" value="ECC3917366.1"/>
    <property type="molecule type" value="Genomic_DNA"/>
</dbReference>
<comment type="caution">
    <text evidence="2">The sequence shown here is derived from an EMBL/GenBank/DDBJ whole genome shotgun (WGS) entry which is preliminary data.</text>
</comment>
<reference evidence="2" key="2">
    <citation type="submission" date="2018-08" db="EMBL/GenBank/DDBJ databases">
        <authorList>
            <person name="Ashton P.M."/>
            <person name="Dallman T."/>
            <person name="Nair S."/>
            <person name="De Pinna E."/>
            <person name="Peters T."/>
            <person name="Grant K."/>
        </authorList>
    </citation>
    <scope>NUCLEOTIDE SEQUENCE [LARGE SCALE GENOMIC DNA]</scope>
    <source>
        <strain evidence="2">294779</strain>
    </source>
</reference>
<reference evidence="3" key="1">
    <citation type="submission" date="2018-08" db="EMBL/GenBank/DDBJ databases">
        <authorList>
            <consortium name="GenomeTrakr network: Whole genome sequencing for foodborne pathogen traceback"/>
        </authorList>
    </citation>
    <scope>NUCLEOTIDE SEQUENCE [LARGE SCALE GENOMIC DNA]</scope>
    <source>
        <strain evidence="3">FMA0132</strain>
    </source>
</reference>